<proteinExistence type="predicted"/>
<evidence type="ECO:0000256" key="1">
    <source>
        <dbReference type="SAM" id="Phobius"/>
    </source>
</evidence>
<dbReference type="Proteomes" id="UP000325462">
    <property type="component" value="Chromosome"/>
</dbReference>
<dbReference type="RefSeq" id="WP_083321499.1">
    <property type="nucleotide sequence ID" value="NZ_CP020735.1"/>
</dbReference>
<name>A0ABX6BXM4_STALU</name>
<feature type="transmembrane region" description="Helical" evidence="1">
    <location>
        <begin position="182"/>
        <end position="202"/>
    </location>
</feature>
<accession>A0ABX6BXM4</accession>
<keyword evidence="1" id="KW-0812">Transmembrane</keyword>
<dbReference type="Pfam" id="PF16882">
    <property type="entry name" value="DUF5079"/>
    <property type="match status" value="1"/>
</dbReference>
<keyword evidence="1" id="KW-0472">Membrane</keyword>
<sequence>MEKEITKEEIAHNIKNPYITPVAILMNILALVLYSIMFFPQHLLYKLPKYIYIFLLFWLIINVISYVQEKSKKVKTDKGTLIRYIIISTLCGYSVSIAIASVYVFGATVNGDDVFDYWLIIIIANVISLIGFNIFVISEFGLIQSLSGSAGNIIGIVVALGGMGILIYLSRIVPYTAEENNFIWISILVILMVDLLIGRSYFNLMKYQIIEEEGLE</sequence>
<protein>
    <submittedName>
        <fullName evidence="2">DUF5079 family protein</fullName>
    </submittedName>
</protein>
<organism evidence="2 3">
    <name type="scientific">Staphylococcus lugdunensis</name>
    <dbReference type="NCBI Taxonomy" id="28035"/>
    <lineage>
        <taxon>Bacteria</taxon>
        <taxon>Bacillati</taxon>
        <taxon>Bacillota</taxon>
        <taxon>Bacilli</taxon>
        <taxon>Bacillales</taxon>
        <taxon>Staphylococcaceae</taxon>
        <taxon>Staphylococcus</taxon>
    </lineage>
</organism>
<keyword evidence="1" id="KW-1133">Transmembrane helix</keyword>
<evidence type="ECO:0000313" key="2">
    <source>
        <dbReference type="EMBL" id="QEX39386.1"/>
    </source>
</evidence>
<gene>
    <name evidence="2" type="ORF">FO454_10940</name>
</gene>
<feature type="transmembrane region" description="Helical" evidence="1">
    <location>
        <begin position="81"/>
        <end position="105"/>
    </location>
</feature>
<reference evidence="2 3" key="1">
    <citation type="submission" date="2019-07" db="EMBL/GenBank/DDBJ databases">
        <title>Comparative genome analysis of staphylococcus lugdunensis shows clonal complex-dependent diversity of the putative virulence factor, ess/type vii locus.</title>
        <authorList>
            <person name="Lebeurre J."/>
            <person name="Dahyot S."/>
            <person name="Diene S."/>
            <person name="Paulay A."/>
            <person name="Aubourg M."/>
            <person name="Argemi X."/>
            <person name="Giard J.-C."/>
            <person name="Tournier I."/>
            <person name="Francois P."/>
            <person name="Pestel-Caron M."/>
        </authorList>
    </citation>
    <scope>NUCLEOTIDE SEQUENCE [LARGE SCALE GENOMIC DNA]</scope>
    <source>
        <strain evidence="2 3">SL13</strain>
    </source>
</reference>
<feature type="transmembrane region" description="Helical" evidence="1">
    <location>
        <begin position="21"/>
        <end position="39"/>
    </location>
</feature>
<dbReference type="InterPro" id="IPR031690">
    <property type="entry name" value="DUF5079"/>
</dbReference>
<evidence type="ECO:0000313" key="3">
    <source>
        <dbReference type="Proteomes" id="UP000325462"/>
    </source>
</evidence>
<feature type="transmembrane region" description="Helical" evidence="1">
    <location>
        <begin position="51"/>
        <end position="69"/>
    </location>
</feature>
<keyword evidence="3" id="KW-1185">Reference proteome</keyword>
<feature type="transmembrane region" description="Helical" evidence="1">
    <location>
        <begin position="117"/>
        <end position="138"/>
    </location>
</feature>
<feature type="transmembrane region" description="Helical" evidence="1">
    <location>
        <begin position="150"/>
        <end position="170"/>
    </location>
</feature>
<dbReference type="EMBL" id="CP041722">
    <property type="protein sequence ID" value="QEX39386.1"/>
    <property type="molecule type" value="Genomic_DNA"/>
</dbReference>